<dbReference type="GO" id="GO:0005886">
    <property type="term" value="C:plasma membrane"/>
    <property type="evidence" value="ECO:0007669"/>
    <property type="project" value="UniProtKB-SubCell"/>
</dbReference>
<dbReference type="AlphaFoldDB" id="A0A4Q2KDC6"/>
<feature type="transmembrane region" description="Helical" evidence="7">
    <location>
        <begin position="20"/>
        <end position="48"/>
    </location>
</feature>
<feature type="transmembrane region" description="Helical" evidence="7">
    <location>
        <begin position="119"/>
        <end position="139"/>
    </location>
</feature>
<dbReference type="InterPro" id="IPR000515">
    <property type="entry name" value="MetI-like"/>
</dbReference>
<evidence type="ECO:0000256" key="6">
    <source>
        <dbReference type="ARBA" id="ARBA00023136"/>
    </source>
</evidence>
<dbReference type="OrthoDB" id="157184at2"/>
<dbReference type="EMBL" id="SDOZ01000002">
    <property type="protein sequence ID" value="RXZ61512.1"/>
    <property type="molecule type" value="Genomic_DNA"/>
</dbReference>
<feature type="transmembrane region" description="Helical" evidence="7">
    <location>
        <begin position="271"/>
        <end position="290"/>
    </location>
</feature>
<organism evidence="9 10">
    <name type="scientific">Candidatus Borkfalkia ceftriaxoniphila</name>
    <dbReference type="NCBI Taxonomy" id="2508949"/>
    <lineage>
        <taxon>Bacteria</taxon>
        <taxon>Bacillati</taxon>
        <taxon>Bacillota</taxon>
        <taxon>Clostridia</taxon>
        <taxon>Christensenellales</taxon>
        <taxon>Christensenellaceae</taxon>
        <taxon>Candidatus Borkfalkia</taxon>
    </lineage>
</organism>
<keyword evidence="10" id="KW-1185">Reference proteome</keyword>
<reference evidence="9 10" key="1">
    <citation type="journal article" date="2019" name="Gut">
        <title>Antibiotics-induced monodominance of a novel gut bacterial order.</title>
        <authorList>
            <person name="Hildebrand F."/>
            <person name="Moitinho-Silva L."/>
            <person name="Blasche S."/>
            <person name="Jahn M.T."/>
            <person name="Gossmann T.I."/>
            <person name="Heuerta-Cepas J."/>
            <person name="Hercog R."/>
            <person name="Luetge M."/>
            <person name="Bahram M."/>
            <person name="Pryszlak A."/>
            <person name="Alves R.J."/>
            <person name="Waszak S.M."/>
            <person name="Zhu A."/>
            <person name="Ye L."/>
            <person name="Costea P.I."/>
            <person name="Aalvink S."/>
            <person name="Belzer C."/>
            <person name="Forslund S.K."/>
            <person name="Sunagawa S."/>
            <person name="Hentschel U."/>
            <person name="Merten C."/>
            <person name="Patil K.R."/>
            <person name="Benes V."/>
            <person name="Bork P."/>
        </authorList>
    </citation>
    <scope>NUCLEOTIDE SEQUENCE [LARGE SCALE GENOMIC DNA]</scope>
    <source>
        <strain evidence="9 10">HDS1380</strain>
    </source>
</reference>
<feature type="domain" description="ABC transmembrane type-1" evidence="8">
    <location>
        <begin position="84"/>
        <end position="290"/>
    </location>
</feature>
<dbReference type="CDD" id="cd06261">
    <property type="entry name" value="TM_PBP2"/>
    <property type="match status" value="1"/>
</dbReference>
<keyword evidence="5 7" id="KW-1133">Transmembrane helix</keyword>
<evidence type="ECO:0000259" key="8">
    <source>
        <dbReference type="PROSITE" id="PS50928"/>
    </source>
</evidence>
<evidence type="ECO:0000256" key="7">
    <source>
        <dbReference type="RuleBase" id="RU363032"/>
    </source>
</evidence>
<comment type="subcellular location">
    <subcellularLocation>
        <location evidence="1 7">Cell membrane</location>
        <topology evidence="1 7">Multi-pass membrane protein</topology>
    </subcellularLocation>
</comment>
<keyword evidence="6 7" id="KW-0472">Membrane</keyword>
<evidence type="ECO:0000256" key="3">
    <source>
        <dbReference type="ARBA" id="ARBA00022475"/>
    </source>
</evidence>
<comment type="similarity">
    <text evidence="7">Belongs to the binding-protein-dependent transport system permease family.</text>
</comment>
<dbReference type="GO" id="GO:0055085">
    <property type="term" value="P:transmembrane transport"/>
    <property type="evidence" value="ECO:0007669"/>
    <property type="project" value="InterPro"/>
</dbReference>
<evidence type="ECO:0000313" key="9">
    <source>
        <dbReference type="EMBL" id="RXZ61512.1"/>
    </source>
</evidence>
<name>A0A4Q2KDC6_9FIRM</name>
<comment type="caution">
    <text evidence="9">The sequence shown here is derived from an EMBL/GenBank/DDBJ whole genome shotgun (WGS) entry which is preliminary data.</text>
</comment>
<accession>A0A4Q2KDC6</accession>
<protein>
    <submittedName>
        <fullName evidence="9">Carbohydrate ABC transporter permease</fullName>
    </submittedName>
</protein>
<dbReference type="Proteomes" id="UP000291269">
    <property type="component" value="Unassembled WGS sequence"/>
</dbReference>
<dbReference type="InterPro" id="IPR035906">
    <property type="entry name" value="MetI-like_sf"/>
</dbReference>
<proteinExistence type="inferred from homology"/>
<evidence type="ECO:0000256" key="2">
    <source>
        <dbReference type="ARBA" id="ARBA00022448"/>
    </source>
</evidence>
<keyword evidence="3" id="KW-1003">Cell membrane</keyword>
<evidence type="ECO:0000256" key="5">
    <source>
        <dbReference type="ARBA" id="ARBA00022989"/>
    </source>
</evidence>
<dbReference type="PANTHER" id="PTHR43744">
    <property type="entry name" value="ABC TRANSPORTER PERMEASE PROTEIN MG189-RELATED-RELATED"/>
    <property type="match status" value="1"/>
</dbReference>
<keyword evidence="2 7" id="KW-0813">Transport</keyword>
<gene>
    <name evidence="9" type="ORF">ESZ91_03720</name>
</gene>
<dbReference type="RefSeq" id="WP_129224278.1">
    <property type="nucleotide sequence ID" value="NZ_SDOZ01000002.1"/>
</dbReference>
<evidence type="ECO:0000256" key="4">
    <source>
        <dbReference type="ARBA" id="ARBA00022692"/>
    </source>
</evidence>
<dbReference type="PROSITE" id="PS50928">
    <property type="entry name" value="ABC_TM1"/>
    <property type="match status" value="1"/>
</dbReference>
<dbReference type="PANTHER" id="PTHR43744:SF9">
    <property type="entry name" value="POLYGALACTURONAN_RHAMNOGALACTURONAN TRANSPORT SYSTEM PERMEASE PROTEIN YTCP"/>
    <property type="match status" value="1"/>
</dbReference>
<dbReference type="Gene3D" id="1.10.3720.10">
    <property type="entry name" value="MetI-like"/>
    <property type="match status" value="1"/>
</dbReference>
<keyword evidence="4 7" id="KW-0812">Transmembrane</keyword>
<feature type="transmembrane region" description="Helical" evidence="7">
    <location>
        <begin position="191"/>
        <end position="215"/>
    </location>
</feature>
<sequence>MDNKPVTAEKARRRLNSDTVYYIVNTAILVLLTLIVVYPLYFLVIASISDPDLVLNGEVLFYPREITFSGFERLFQDNKIWNGYLNTIINTVASTAISLAITVAAGYGLSRPNMIFKKFFLWLFIITMFFGGGLIPFYLVVSQLGWINTRWALIVPSALNVWNVFMTKAYFESNIPDSILEAARIDGANEFMTFVRIVLPISQAIIAVMLLFYAVGNWNSYFNALIFITTKQDLFPLQMVLREILIVENSGAIGGGSSDTIVEQIKLANQIKYSSIIVSTVPILCLYPFVQKYFSQGVMIGSLKG</sequence>
<evidence type="ECO:0000313" key="10">
    <source>
        <dbReference type="Proteomes" id="UP000291269"/>
    </source>
</evidence>
<dbReference type="SUPFAM" id="SSF161098">
    <property type="entry name" value="MetI-like"/>
    <property type="match status" value="1"/>
</dbReference>
<evidence type="ECO:0000256" key="1">
    <source>
        <dbReference type="ARBA" id="ARBA00004651"/>
    </source>
</evidence>
<dbReference type="Pfam" id="PF00528">
    <property type="entry name" value="BPD_transp_1"/>
    <property type="match status" value="1"/>
</dbReference>
<feature type="transmembrane region" description="Helical" evidence="7">
    <location>
        <begin position="84"/>
        <end position="107"/>
    </location>
</feature>